<reference evidence="2 3" key="1">
    <citation type="submission" date="2019-04" db="EMBL/GenBank/DDBJ databases">
        <authorList>
            <person name="Jiang L."/>
        </authorList>
    </citation>
    <scope>NUCLEOTIDE SEQUENCE [LARGE SCALE GENOMIC DNA]</scope>
    <source>
        <strain evidence="2 3">YIM 131861</strain>
    </source>
</reference>
<evidence type="ECO:0000313" key="2">
    <source>
        <dbReference type="EMBL" id="THG33996.1"/>
    </source>
</evidence>
<dbReference type="Proteomes" id="UP000307380">
    <property type="component" value="Unassembled WGS sequence"/>
</dbReference>
<feature type="chain" id="PRO_5038378324" evidence="1">
    <location>
        <begin position="24"/>
        <end position="448"/>
    </location>
</feature>
<organism evidence="2 3">
    <name type="scientific">Orlajensenia flava</name>
    <dbReference type="NCBI Taxonomy" id="2565934"/>
    <lineage>
        <taxon>Bacteria</taxon>
        <taxon>Bacillati</taxon>
        <taxon>Actinomycetota</taxon>
        <taxon>Actinomycetes</taxon>
        <taxon>Micrococcales</taxon>
        <taxon>Microbacteriaceae</taxon>
        <taxon>Orlajensenia</taxon>
    </lineage>
</organism>
<dbReference type="Gene3D" id="3.40.190.10">
    <property type="entry name" value="Periplasmic binding protein-like II"/>
    <property type="match status" value="1"/>
</dbReference>
<dbReference type="RefSeq" id="WP_136424634.1">
    <property type="nucleotide sequence ID" value="NZ_SSSN01000007.1"/>
</dbReference>
<gene>
    <name evidence="2" type="ORF">E6C70_11270</name>
</gene>
<feature type="signal peptide" evidence="1">
    <location>
        <begin position="1"/>
        <end position="23"/>
    </location>
</feature>
<protein>
    <submittedName>
        <fullName evidence="2">Sugar ABC transporter substrate-binding protein</fullName>
    </submittedName>
</protein>
<evidence type="ECO:0000313" key="3">
    <source>
        <dbReference type="Proteomes" id="UP000307380"/>
    </source>
</evidence>
<dbReference type="CDD" id="cd13585">
    <property type="entry name" value="PBP2_TMBP_like"/>
    <property type="match status" value="1"/>
</dbReference>
<dbReference type="OrthoDB" id="2515046at2"/>
<dbReference type="Pfam" id="PF01547">
    <property type="entry name" value="SBP_bac_1"/>
    <property type="match status" value="1"/>
</dbReference>
<dbReference type="PANTHER" id="PTHR43649:SF14">
    <property type="entry name" value="BLR3389 PROTEIN"/>
    <property type="match status" value="1"/>
</dbReference>
<proteinExistence type="predicted"/>
<dbReference type="SUPFAM" id="SSF53850">
    <property type="entry name" value="Periplasmic binding protein-like II"/>
    <property type="match status" value="1"/>
</dbReference>
<dbReference type="InterPro" id="IPR006059">
    <property type="entry name" value="SBP"/>
</dbReference>
<accession>A0A4S4FWI0</accession>
<keyword evidence="3" id="KW-1185">Reference proteome</keyword>
<sequence>MKHLTPRRRATRLVAAVTGVALAAAAMSGCATGGPAAAPTPDVDLDAVLDEPAELTLWSWSTNVQAVVDAFEKKYPKISIEVVNVGTGNDHYTKLQNAIKAGKGAPDIATMEYNVVPQFALEDSIVDLKTFGFEKYEDEFTPAAWSAVNVGDGLYELPHNSGPMALFYNESVFTNLGVEVPTTWDEYLDAAREIHAADPEAYIAADTGDFGFTQSMIWAFGGQPFQTNGSEITIDLADKGTTAFADFYQQLIDEDLLAPVSSWSDEWYKGLASGKIATLATGAWFAGTLASGVKDGAGQWRVAPLPTVAKGDTASSMNGGGGFVIPKQSTKQAAAAAFLRYMETGEGRAIWIAAGQFPTMKEDLESADFLAAKNDYFGGQEINKIFAQSAADALPGWQFLPYNSYAGTIFGDYVGKAYLGEATLADALQSWGDALGEYGTEQGFSVNK</sequence>
<comment type="caution">
    <text evidence="2">The sequence shown here is derived from an EMBL/GenBank/DDBJ whole genome shotgun (WGS) entry which is preliminary data.</text>
</comment>
<name>A0A4S4FWI0_9MICO</name>
<keyword evidence="1" id="KW-0732">Signal</keyword>
<dbReference type="EMBL" id="SSSN01000007">
    <property type="protein sequence ID" value="THG33996.1"/>
    <property type="molecule type" value="Genomic_DNA"/>
</dbReference>
<evidence type="ECO:0000256" key="1">
    <source>
        <dbReference type="SAM" id="SignalP"/>
    </source>
</evidence>
<dbReference type="InterPro" id="IPR050490">
    <property type="entry name" value="Bact_solute-bd_prot1"/>
</dbReference>
<dbReference type="PROSITE" id="PS51257">
    <property type="entry name" value="PROKAR_LIPOPROTEIN"/>
    <property type="match status" value="1"/>
</dbReference>
<dbReference type="AlphaFoldDB" id="A0A4S4FWI0"/>
<dbReference type="PANTHER" id="PTHR43649">
    <property type="entry name" value="ARABINOSE-BINDING PROTEIN-RELATED"/>
    <property type="match status" value="1"/>
</dbReference>